<proteinExistence type="predicted"/>
<dbReference type="Gene3D" id="2.40.70.10">
    <property type="entry name" value="Acid Proteases"/>
    <property type="match status" value="1"/>
</dbReference>
<sequence length="209" mass="23727">MVGFEALKIESAVRDRELNNFENFGSKLPPNLKDSGSLITPCTIGTNFLNRALCDIGPNINLSLYLIYKMLGLEDAKPTSVTLQLSLSYPRGIIKDVLVKVDKFIFPADFIIFQEMNSEIPIILGRPFLTAGRTLIDIPKGELTKRVQNQQLTFNVFNVMKFPNESDKFFFISVVDNLAKKVFQANQIKDSLERIWLSCKGEKMKKSKR</sequence>
<evidence type="ECO:0000313" key="2">
    <source>
        <dbReference type="Proteomes" id="UP000231279"/>
    </source>
</evidence>
<dbReference type="PANTHER" id="PTHR33067:SF39">
    <property type="entry name" value="TRANSCRIPTION FACTOR INTERACTOR AND REGULATOR CCHC(ZN) FAMILY"/>
    <property type="match status" value="1"/>
</dbReference>
<protein>
    <recommendedName>
        <fullName evidence="3">Retrovirus-related Pol polyprotein from transposon opus</fullName>
    </recommendedName>
</protein>
<comment type="caution">
    <text evidence="1">The sequence shown here is derived from an EMBL/GenBank/DDBJ whole genome shotgun (WGS) entry which is preliminary data.</text>
</comment>
<dbReference type="AlphaFoldDB" id="A0A2G9HER9"/>
<dbReference type="Proteomes" id="UP000231279">
    <property type="component" value="Unassembled WGS sequence"/>
</dbReference>
<dbReference type="OrthoDB" id="1734538at2759"/>
<reference evidence="2" key="1">
    <citation type="journal article" date="2018" name="Gigascience">
        <title>Genome assembly of the Pink Ipe (Handroanthus impetiginosus, Bignoniaceae), a highly valued, ecologically keystone Neotropical timber forest tree.</title>
        <authorList>
            <person name="Silva-Junior O.B."/>
            <person name="Grattapaglia D."/>
            <person name="Novaes E."/>
            <person name="Collevatti R.G."/>
        </authorList>
    </citation>
    <scope>NUCLEOTIDE SEQUENCE [LARGE SCALE GENOMIC DNA]</scope>
    <source>
        <strain evidence="2">cv. UFG-1</strain>
    </source>
</reference>
<evidence type="ECO:0000313" key="1">
    <source>
        <dbReference type="EMBL" id="PIN16021.1"/>
    </source>
</evidence>
<accession>A0A2G9HER9</accession>
<dbReference type="PANTHER" id="PTHR33067">
    <property type="entry name" value="RNA-DIRECTED DNA POLYMERASE-RELATED"/>
    <property type="match status" value="1"/>
</dbReference>
<name>A0A2G9HER9_9LAMI</name>
<evidence type="ECO:0008006" key="3">
    <source>
        <dbReference type="Google" id="ProtNLM"/>
    </source>
</evidence>
<gene>
    <name evidence="1" type="ORF">CDL12_11331</name>
</gene>
<keyword evidence="2" id="KW-1185">Reference proteome</keyword>
<organism evidence="1 2">
    <name type="scientific">Handroanthus impetiginosus</name>
    <dbReference type="NCBI Taxonomy" id="429701"/>
    <lineage>
        <taxon>Eukaryota</taxon>
        <taxon>Viridiplantae</taxon>
        <taxon>Streptophyta</taxon>
        <taxon>Embryophyta</taxon>
        <taxon>Tracheophyta</taxon>
        <taxon>Spermatophyta</taxon>
        <taxon>Magnoliopsida</taxon>
        <taxon>eudicotyledons</taxon>
        <taxon>Gunneridae</taxon>
        <taxon>Pentapetalae</taxon>
        <taxon>asterids</taxon>
        <taxon>lamiids</taxon>
        <taxon>Lamiales</taxon>
        <taxon>Bignoniaceae</taxon>
        <taxon>Crescentiina</taxon>
        <taxon>Tabebuia alliance</taxon>
        <taxon>Handroanthus</taxon>
    </lineage>
</organism>
<dbReference type="InterPro" id="IPR021109">
    <property type="entry name" value="Peptidase_aspartic_dom_sf"/>
</dbReference>
<dbReference type="EMBL" id="NKXS01001973">
    <property type="protein sequence ID" value="PIN16021.1"/>
    <property type="molecule type" value="Genomic_DNA"/>
</dbReference>